<sequence>MIFPCKLIFGSEMCNTTSYKDNMLIT</sequence>
<name>A0A2P2M8T6_RHIMU</name>
<proteinExistence type="predicted"/>
<accession>A0A2P2M8T6</accession>
<organism evidence="1">
    <name type="scientific">Rhizophora mucronata</name>
    <name type="common">Asiatic mangrove</name>
    <dbReference type="NCBI Taxonomy" id="61149"/>
    <lineage>
        <taxon>Eukaryota</taxon>
        <taxon>Viridiplantae</taxon>
        <taxon>Streptophyta</taxon>
        <taxon>Embryophyta</taxon>
        <taxon>Tracheophyta</taxon>
        <taxon>Spermatophyta</taxon>
        <taxon>Magnoliopsida</taxon>
        <taxon>eudicotyledons</taxon>
        <taxon>Gunneridae</taxon>
        <taxon>Pentapetalae</taxon>
        <taxon>rosids</taxon>
        <taxon>fabids</taxon>
        <taxon>Malpighiales</taxon>
        <taxon>Rhizophoraceae</taxon>
        <taxon>Rhizophora</taxon>
    </lineage>
</organism>
<protein>
    <submittedName>
        <fullName evidence="1">Uncharacterized protein</fullName>
    </submittedName>
</protein>
<reference evidence="1" key="1">
    <citation type="submission" date="2018-02" db="EMBL/GenBank/DDBJ databases">
        <title>Rhizophora mucronata_Transcriptome.</title>
        <authorList>
            <person name="Meera S.P."/>
            <person name="Sreeshan A."/>
            <person name="Augustine A."/>
        </authorList>
    </citation>
    <scope>NUCLEOTIDE SEQUENCE</scope>
    <source>
        <tissue evidence="1">Leaf</tissue>
    </source>
</reference>
<dbReference type="AlphaFoldDB" id="A0A2P2M8T6"/>
<dbReference type="EMBL" id="GGEC01046152">
    <property type="protein sequence ID" value="MBX26636.1"/>
    <property type="molecule type" value="Transcribed_RNA"/>
</dbReference>
<evidence type="ECO:0000313" key="1">
    <source>
        <dbReference type="EMBL" id="MBX26636.1"/>
    </source>
</evidence>